<evidence type="ECO:0000256" key="7">
    <source>
        <dbReference type="ARBA" id="ARBA00047899"/>
    </source>
</evidence>
<dbReference type="STRING" id="703135.A0A2A9NW81"/>
<dbReference type="EMBL" id="KZ301982">
    <property type="protein sequence ID" value="PFH52010.1"/>
    <property type="molecule type" value="Genomic_DNA"/>
</dbReference>
<comment type="catalytic activity">
    <reaction evidence="8">
        <text>L-seryl-[protein] + ATP = O-phospho-L-seryl-[protein] + ADP + H(+)</text>
        <dbReference type="Rhea" id="RHEA:17989"/>
        <dbReference type="Rhea" id="RHEA-COMP:9863"/>
        <dbReference type="Rhea" id="RHEA-COMP:11604"/>
        <dbReference type="ChEBI" id="CHEBI:15378"/>
        <dbReference type="ChEBI" id="CHEBI:29999"/>
        <dbReference type="ChEBI" id="CHEBI:30616"/>
        <dbReference type="ChEBI" id="CHEBI:83421"/>
        <dbReference type="ChEBI" id="CHEBI:456216"/>
        <dbReference type="EC" id="2.7.11.1"/>
    </reaction>
</comment>
<keyword evidence="2" id="KW-0723">Serine/threonine-protein kinase</keyword>
<dbReference type="InterPro" id="IPR011009">
    <property type="entry name" value="Kinase-like_dom_sf"/>
</dbReference>
<feature type="region of interest" description="Disordered" evidence="9">
    <location>
        <begin position="434"/>
        <end position="466"/>
    </location>
</feature>
<feature type="region of interest" description="Disordered" evidence="9">
    <location>
        <begin position="28"/>
        <end position="117"/>
    </location>
</feature>
<keyword evidence="3" id="KW-0808">Transferase</keyword>
<keyword evidence="6" id="KW-0067">ATP-binding</keyword>
<dbReference type="SMART" id="SM00220">
    <property type="entry name" value="S_TKc"/>
    <property type="match status" value="1"/>
</dbReference>
<dbReference type="PANTHER" id="PTHR24356">
    <property type="entry name" value="SERINE/THREONINE-PROTEIN KINASE"/>
    <property type="match status" value="1"/>
</dbReference>
<feature type="compositionally biased region" description="Polar residues" evidence="9">
    <location>
        <begin position="450"/>
        <end position="461"/>
    </location>
</feature>
<protein>
    <recommendedName>
        <fullName evidence="1">non-specific serine/threonine protein kinase</fullName>
        <ecNumber evidence="1">2.7.11.1</ecNumber>
    </recommendedName>
</protein>
<sequence>MLQLDPPSASRNDSYLPSLVDLSRNASVISTSSSDSAPSSLISTPYHRPLRTFSAPRSKSPHPSSSRHAKPPTYLARELGYSDDAVPSPPSSNTNAKPRSKSRARDATPDDFKFGPTLGSGSYSEARYNLPSSLPTCSSSDLLALHLNRKNKMQTAFAERKALAALGAGHPGVVRLYYAFQDEWRLYFVLDLARNGEMQTLISQMGSLSVNCARYYTAQIVDALEYMHSKGVIHRDLKPENVLLDDMYHIKITDFGTGKILESDMEKAETWVGTAHSDFWALGCIIYQMIAGRFAFQGLSDYLTWQKIKRLEYTFPDGFDEQAKDLIGRLLVKNPHDRLGVGKAGSDTDMQALRSHPFLSAVNWDTIWTDPAPKLESGLVRRETSSENGNSHWQDVGVAWDRLVDGEEQDDIEWALDGNGPAYEVHSRKATTGEPLIDIGPLGEVRRQPLSRQDTASTIQPSGVPRMSPVEISLHERTVANFPNTLQEPTRTKSSSSERSQNKVTPKMHTLPLESQQTSKSIIAQEDDRGRNTSLTPVQGNGPASDINFALILKLPEGERILFNSTVEARSMRRRASRLLSLPVPGSKPKTRQLILTDRRLICLKQRNSNNAQSMVSIKSELALRASEKLKERDKEKESRGIIASVERKGEREFMVLTVSKTYSYAAKDANMVSAWTESINKALESNKRQGTRART</sequence>
<dbReference type="EC" id="2.7.11.1" evidence="1"/>
<evidence type="ECO:0000256" key="1">
    <source>
        <dbReference type="ARBA" id="ARBA00012513"/>
    </source>
</evidence>
<reference evidence="12 13" key="1">
    <citation type="submission" date="2014-02" db="EMBL/GenBank/DDBJ databases">
        <title>Transposable element dynamics among asymbiotic and ectomycorrhizal Amanita fungi.</title>
        <authorList>
            <consortium name="DOE Joint Genome Institute"/>
            <person name="Hess J."/>
            <person name="Skrede I."/>
            <person name="Wolfe B."/>
            <person name="LaButti K."/>
            <person name="Ohm R.A."/>
            <person name="Grigoriev I.V."/>
            <person name="Pringle A."/>
        </authorList>
    </citation>
    <scope>NUCLEOTIDE SEQUENCE [LARGE SCALE GENOMIC DNA]</scope>
    <source>
        <strain evidence="12 13">SKay4041</strain>
    </source>
</reference>
<evidence type="ECO:0000256" key="5">
    <source>
        <dbReference type="ARBA" id="ARBA00022777"/>
    </source>
</evidence>
<evidence type="ECO:0000313" key="13">
    <source>
        <dbReference type="Proteomes" id="UP000242287"/>
    </source>
</evidence>
<accession>A0A2A9NW81</accession>
<keyword evidence="5" id="KW-0418">Kinase</keyword>
<evidence type="ECO:0000256" key="8">
    <source>
        <dbReference type="ARBA" id="ARBA00048679"/>
    </source>
</evidence>
<dbReference type="PANTHER" id="PTHR24356:SF163">
    <property type="entry name" value="3-PHOSPHOINOSITIDE-DEPENDENT PROTEIN KINASE 1-RELATED"/>
    <property type="match status" value="1"/>
</dbReference>
<dbReference type="SUPFAM" id="SSF56112">
    <property type="entry name" value="Protein kinase-like (PK-like)"/>
    <property type="match status" value="1"/>
</dbReference>
<name>A0A2A9NW81_9AGAR</name>
<dbReference type="Proteomes" id="UP000242287">
    <property type="component" value="Unassembled WGS sequence"/>
</dbReference>
<feature type="compositionally biased region" description="Low complexity" evidence="9">
    <location>
        <begin position="28"/>
        <end position="45"/>
    </location>
</feature>
<dbReference type="GO" id="GO:0004674">
    <property type="term" value="F:protein serine/threonine kinase activity"/>
    <property type="evidence" value="ECO:0007669"/>
    <property type="project" value="UniProtKB-KW"/>
</dbReference>
<organism evidence="12 13">
    <name type="scientific">Amanita thiersii Skay4041</name>
    <dbReference type="NCBI Taxonomy" id="703135"/>
    <lineage>
        <taxon>Eukaryota</taxon>
        <taxon>Fungi</taxon>
        <taxon>Dikarya</taxon>
        <taxon>Basidiomycota</taxon>
        <taxon>Agaricomycotina</taxon>
        <taxon>Agaricomycetes</taxon>
        <taxon>Agaricomycetidae</taxon>
        <taxon>Agaricales</taxon>
        <taxon>Pluteineae</taxon>
        <taxon>Amanitaceae</taxon>
        <taxon>Amanita</taxon>
    </lineage>
</organism>
<feature type="compositionally biased region" description="Basic and acidic residues" evidence="9">
    <location>
        <begin position="103"/>
        <end position="113"/>
    </location>
</feature>
<evidence type="ECO:0000259" key="10">
    <source>
        <dbReference type="PROSITE" id="PS50003"/>
    </source>
</evidence>
<dbReference type="OrthoDB" id="347657at2759"/>
<evidence type="ECO:0000313" key="12">
    <source>
        <dbReference type="EMBL" id="PFH52010.1"/>
    </source>
</evidence>
<dbReference type="InterPro" id="IPR001849">
    <property type="entry name" value="PH_domain"/>
</dbReference>
<gene>
    <name evidence="12" type="ORF">AMATHDRAFT_2499</name>
</gene>
<dbReference type="InterPro" id="IPR000719">
    <property type="entry name" value="Prot_kinase_dom"/>
</dbReference>
<proteinExistence type="predicted"/>
<dbReference type="InterPro" id="IPR050236">
    <property type="entry name" value="Ser_Thr_kinase_AGC"/>
</dbReference>
<dbReference type="PROSITE" id="PS50011">
    <property type="entry name" value="PROTEIN_KINASE_DOM"/>
    <property type="match status" value="1"/>
</dbReference>
<evidence type="ECO:0000256" key="9">
    <source>
        <dbReference type="SAM" id="MobiDB-lite"/>
    </source>
</evidence>
<dbReference type="PROSITE" id="PS00108">
    <property type="entry name" value="PROTEIN_KINASE_ST"/>
    <property type="match status" value="1"/>
</dbReference>
<feature type="compositionally biased region" description="Low complexity" evidence="9">
    <location>
        <begin position="54"/>
        <end position="64"/>
    </location>
</feature>
<evidence type="ECO:0000256" key="3">
    <source>
        <dbReference type="ARBA" id="ARBA00022679"/>
    </source>
</evidence>
<evidence type="ECO:0000256" key="4">
    <source>
        <dbReference type="ARBA" id="ARBA00022741"/>
    </source>
</evidence>
<evidence type="ECO:0000256" key="6">
    <source>
        <dbReference type="ARBA" id="ARBA00022840"/>
    </source>
</evidence>
<dbReference type="Gene3D" id="2.30.29.30">
    <property type="entry name" value="Pleckstrin-homology domain (PH domain)/Phosphotyrosine-binding domain (PTB)"/>
    <property type="match status" value="1"/>
</dbReference>
<evidence type="ECO:0000256" key="2">
    <source>
        <dbReference type="ARBA" id="ARBA00022527"/>
    </source>
</evidence>
<dbReference type="Pfam" id="PF00069">
    <property type="entry name" value="Pkinase"/>
    <property type="match status" value="1"/>
</dbReference>
<dbReference type="PROSITE" id="PS50003">
    <property type="entry name" value="PH_DOMAIN"/>
    <property type="match status" value="1"/>
</dbReference>
<keyword evidence="4" id="KW-0547">Nucleotide-binding</keyword>
<dbReference type="GO" id="GO:0005524">
    <property type="term" value="F:ATP binding"/>
    <property type="evidence" value="ECO:0007669"/>
    <property type="project" value="UniProtKB-KW"/>
</dbReference>
<feature type="domain" description="PH" evidence="10">
    <location>
        <begin position="565"/>
        <end position="685"/>
    </location>
</feature>
<dbReference type="Gene3D" id="3.30.200.20">
    <property type="entry name" value="Phosphorylase Kinase, domain 1"/>
    <property type="match status" value="1"/>
</dbReference>
<dbReference type="Gene3D" id="1.10.510.10">
    <property type="entry name" value="Transferase(Phosphotransferase) domain 1"/>
    <property type="match status" value="1"/>
</dbReference>
<evidence type="ECO:0000259" key="11">
    <source>
        <dbReference type="PROSITE" id="PS50011"/>
    </source>
</evidence>
<dbReference type="GO" id="GO:0035556">
    <property type="term" value="P:intracellular signal transduction"/>
    <property type="evidence" value="ECO:0007669"/>
    <property type="project" value="TreeGrafter"/>
</dbReference>
<feature type="region of interest" description="Disordered" evidence="9">
    <location>
        <begin position="478"/>
        <end position="518"/>
    </location>
</feature>
<dbReference type="InterPro" id="IPR008271">
    <property type="entry name" value="Ser/Thr_kinase_AS"/>
</dbReference>
<dbReference type="AlphaFoldDB" id="A0A2A9NW81"/>
<comment type="catalytic activity">
    <reaction evidence="7">
        <text>L-threonyl-[protein] + ATP = O-phospho-L-threonyl-[protein] + ADP + H(+)</text>
        <dbReference type="Rhea" id="RHEA:46608"/>
        <dbReference type="Rhea" id="RHEA-COMP:11060"/>
        <dbReference type="Rhea" id="RHEA-COMP:11605"/>
        <dbReference type="ChEBI" id="CHEBI:15378"/>
        <dbReference type="ChEBI" id="CHEBI:30013"/>
        <dbReference type="ChEBI" id="CHEBI:30616"/>
        <dbReference type="ChEBI" id="CHEBI:61977"/>
        <dbReference type="ChEBI" id="CHEBI:456216"/>
        <dbReference type="EC" id="2.7.11.1"/>
    </reaction>
</comment>
<feature type="domain" description="Protein kinase" evidence="11">
    <location>
        <begin position="112"/>
        <end position="359"/>
    </location>
</feature>
<feature type="compositionally biased region" description="Polar residues" evidence="9">
    <location>
        <begin position="481"/>
        <end position="504"/>
    </location>
</feature>
<keyword evidence="13" id="KW-1185">Reference proteome</keyword>
<dbReference type="InterPro" id="IPR011993">
    <property type="entry name" value="PH-like_dom_sf"/>
</dbReference>